<proteinExistence type="predicted"/>
<keyword evidence="3" id="KW-1185">Reference proteome</keyword>
<evidence type="ECO:0000313" key="2">
    <source>
        <dbReference type="EMBL" id="MBH9579024.1"/>
    </source>
</evidence>
<evidence type="ECO:0000313" key="3">
    <source>
        <dbReference type="Proteomes" id="UP000613266"/>
    </source>
</evidence>
<comment type="caution">
    <text evidence="2">The sequence shown here is derived from an EMBL/GenBank/DDBJ whole genome shotgun (WGS) entry which is preliminary data.</text>
</comment>
<protein>
    <submittedName>
        <fullName evidence="2">Uncharacterized protein</fullName>
    </submittedName>
</protein>
<dbReference type="AlphaFoldDB" id="A0A931J3P9"/>
<dbReference type="EMBL" id="JAEDAK010000017">
    <property type="protein sequence ID" value="MBH9579024.1"/>
    <property type="molecule type" value="Genomic_DNA"/>
</dbReference>
<evidence type="ECO:0000256" key="1">
    <source>
        <dbReference type="SAM" id="SignalP"/>
    </source>
</evidence>
<feature type="signal peptide" evidence="1">
    <location>
        <begin position="1"/>
        <end position="20"/>
    </location>
</feature>
<sequence length="230" mass="24897">MRSWLMVAVLAISGLTTGCAVQVQNPVALAPAAIGPSAGKVGIAMTELPKVDTAFPGAGCLLCLGVANLAHSALNAHVSTLSYEDLPELKNQAGQLIAQRGGQPVVLAEAFKFDGLEEFKTDKPNFARRDFRPLRAKHGVDKLLVVEVQALGIWRNYASYVPTEPPKAVFNALAYMVNLQDNSLEWYQPIAIRKAAETWDQAPKFPELTNAYFQALELGKDAVLKPLQAQ</sequence>
<dbReference type="RefSeq" id="WP_198112794.1">
    <property type="nucleotide sequence ID" value="NZ_JAEDAK010000017.1"/>
</dbReference>
<organism evidence="2 3">
    <name type="scientific">Inhella proteolytica</name>
    <dbReference type="NCBI Taxonomy" id="2795029"/>
    <lineage>
        <taxon>Bacteria</taxon>
        <taxon>Pseudomonadati</taxon>
        <taxon>Pseudomonadota</taxon>
        <taxon>Betaproteobacteria</taxon>
        <taxon>Burkholderiales</taxon>
        <taxon>Sphaerotilaceae</taxon>
        <taxon>Inhella</taxon>
    </lineage>
</organism>
<accession>A0A931J3P9</accession>
<dbReference type="Proteomes" id="UP000613266">
    <property type="component" value="Unassembled WGS sequence"/>
</dbReference>
<feature type="chain" id="PRO_5037795002" evidence="1">
    <location>
        <begin position="21"/>
        <end position="230"/>
    </location>
</feature>
<name>A0A931J3P9_9BURK</name>
<reference evidence="2" key="1">
    <citation type="submission" date="2020-12" db="EMBL/GenBank/DDBJ databases">
        <title>The genome sequence of Inhella sp. 1Y17.</title>
        <authorList>
            <person name="Liu Y."/>
        </authorList>
    </citation>
    <scope>NUCLEOTIDE SEQUENCE</scope>
    <source>
        <strain evidence="2">1Y17</strain>
    </source>
</reference>
<gene>
    <name evidence="2" type="ORF">I7X39_19205</name>
</gene>
<keyword evidence="1" id="KW-0732">Signal</keyword>
<dbReference type="PROSITE" id="PS51257">
    <property type="entry name" value="PROKAR_LIPOPROTEIN"/>
    <property type="match status" value="1"/>
</dbReference>